<dbReference type="InterPro" id="IPR024596">
    <property type="entry name" value="RNApol_su_b/EpuA"/>
</dbReference>
<gene>
    <name evidence="3" type="ORF">BC6307_21480</name>
</gene>
<dbReference type="Pfam" id="PF11772">
    <property type="entry name" value="EpuA"/>
    <property type="match status" value="1"/>
</dbReference>
<evidence type="ECO:0000313" key="3">
    <source>
        <dbReference type="EMBL" id="AST93653.1"/>
    </source>
</evidence>
<keyword evidence="2" id="KW-0812">Transmembrane</keyword>
<evidence type="ECO:0000313" key="4">
    <source>
        <dbReference type="Proteomes" id="UP000215224"/>
    </source>
</evidence>
<reference evidence="3 4" key="1">
    <citation type="submission" date="2016-12" db="EMBL/GenBank/DDBJ databases">
        <title>The whole genome sequencing and assembly of Bacillus cohnii DSM 6307T strain.</title>
        <authorList>
            <person name="Lee Y.-J."/>
            <person name="Yi H."/>
            <person name="Bahn Y.-S."/>
            <person name="Kim J.F."/>
            <person name="Lee D.-W."/>
        </authorList>
    </citation>
    <scope>NUCLEOTIDE SEQUENCE [LARGE SCALE GENOMIC DNA]</scope>
    <source>
        <strain evidence="3 4">DSM 6307</strain>
    </source>
</reference>
<evidence type="ECO:0000256" key="2">
    <source>
        <dbReference type="SAM" id="Phobius"/>
    </source>
</evidence>
<dbReference type="KEGG" id="bcoh:BC6307_21480"/>
<name>A0A223KWA8_9BACI</name>
<dbReference type="EMBL" id="CP018866">
    <property type="protein sequence ID" value="AST93653.1"/>
    <property type="molecule type" value="Genomic_DNA"/>
</dbReference>
<organism evidence="3 4">
    <name type="scientific">Sutcliffiella cohnii</name>
    <dbReference type="NCBI Taxonomy" id="33932"/>
    <lineage>
        <taxon>Bacteria</taxon>
        <taxon>Bacillati</taxon>
        <taxon>Bacillota</taxon>
        <taxon>Bacilli</taxon>
        <taxon>Bacillales</taxon>
        <taxon>Bacillaceae</taxon>
        <taxon>Sutcliffiella</taxon>
    </lineage>
</organism>
<evidence type="ECO:0008006" key="5">
    <source>
        <dbReference type="Google" id="ProtNLM"/>
    </source>
</evidence>
<keyword evidence="4" id="KW-1185">Reference proteome</keyword>
<dbReference type="STRING" id="1314751.GCA_001591425_03647"/>
<feature type="transmembrane region" description="Helical" evidence="2">
    <location>
        <begin position="42"/>
        <end position="68"/>
    </location>
</feature>
<protein>
    <recommendedName>
        <fullName evidence="5">DNA-directed RNA polymerase subunit beta</fullName>
    </recommendedName>
</protein>
<proteinExistence type="predicted"/>
<keyword evidence="2" id="KW-0472">Membrane</keyword>
<keyword evidence="2" id="KW-1133">Transmembrane helix</keyword>
<dbReference type="RefSeq" id="WP_066419439.1">
    <property type="nucleotide sequence ID" value="NZ_CP018866.1"/>
</dbReference>
<feature type="region of interest" description="Disordered" evidence="1">
    <location>
        <begin position="1"/>
        <end position="28"/>
    </location>
</feature>
<sequence>MAEKQNAQSREQRKKDKQNEKKLAKQQELEKIKRPRMRVIPIWIRIILVAAFFCVAVVAGAMFGYGILGDGAPMDVLKKETWEHILDLVKVE</sequence>
<feature type="compositionally biased region" description="Basic and acidic residues" evidence="1">
    <location>
        <begin position="10"/>
        <end position="28"/>
    </location>
</feature>
<evidence type="ECO:0000256" key="1">
    <source>
        <dbReference type="SAM" id="MobiDB-lite"/>
    </source>
</evidence>
<dbReference type="AlphaFoldDB" id="A0A223KWA8"/>
<accession>A0A223KWA8</accession>
<dbReference type="Proteomes" id="UP000215224">
    <property type="component" value="Chromosome"/>
</dbReference>